<dbReference type="EMBL" id="KQ977600">
    <property type="protein sequence ID" value="KYN01507.1"/>
    <property type="molecule type" value="Genomic_DNA"/>
</dbReference>
<evidence type="ECO:0000313" key="3">
    <source>
        <dbReference type="Proteomes" id="UP000078542"/>
    </source>
</evidence>
<keyword evidence="3" id="KW-1185">Reference proteome</keyword>
<feature type="compositionally biased region" description="Pro residues" evidence="1">
    <location>
        <begin position="312"/>
        <end position="321"/>
    </location>
</feature>
<feature type="compositionally biased region" description="Basic and acidic residues" evidence="1">
    <location>
        <begin position="363"/>
        <end position="379"/>
    </location>
</feature>
<feature type="compositionally biased region" description="Basic and acidic residues" evidence="1">
    <location>
        <begin position="603"/>
        <end position="614"/>
    </location>
</feature>
<reference evidence="2 3" key="1">
    <citation type="submission" date="2016-03" db="EMBL/GenBank/DDBJ databases">
        <title>Cyphomyrmex costatus WGS genome.</title>
        <authorList>
            <person name="Nygaard S."/>
            <person name="Hu H."/>
            <person name="Boomsma J."/>
            <person name="Zhang G."/>
        </authorList>
    </citation>
    <scope>NUCLEOTIDE SEQUENCE [LARGE SCALE GENOMIC DNA]</scope>
    <source>
        <strain evidence="2">MS0001</strain>
        <tissue evidence="2">Whole body</tissue>
    </source>
</reference>
<dbReference type="Proteomes" id="UP000078542">
    <property type="component" value="Unassembled WGS sequence"/>
</dbReference>
<feature type="compositionally biased region" description="Basic and acidic residues" evidence="1">
    <location>
        <begin position="229"/>
        <end position="244"/>
    </location>
</feature>
<feature type="compositionally biased region" description="Basic residues" evidence="1">
    <location>
        <begin position="326"/>
        <end position="343"/>
    </location>
</feature>
<evidence type="ECO:0000256" key="1">
    <source>
        <dbReference type="SAM" id="MobiDB-lite"/>
    </source>
</evidence>
<feature type="region of interest" description="Disordered" evidence="1">
    <location>
        <begin position="603"/>
        <end position="633"/>
    </location>
</feature>
<proteinExistence type="predicted"/>
<name>A0A195CM12_9HYME</name>
<accession>A0A195CM12</accession>
<feature type="region of interest" description="Disordered" evidence="1">
    <location>
        <begin position="1"/>
        <end position="93"/>
    </location>
</feature>
<sequence length="633" mass="71972">MEVQEDPIETERTNEYAERVGGNYEVEKDDSEAERYQKKDVGEKDEVEEARTREGHEDGKVKRETVGAQEGLRREEGEMEKKKKKEDSPGDLRYETLIKIISSASVGCQGAYTTASRECNDLNGNNSVKDAERSRGEGGEKRISTRIEEIGPTSCTRRQEKNSRMDTSSRTKSVERPVRAVDLFIASLDALTLLEGSSTLSAQIDSDERATLLASFGRPRTNEKKKRDRFNEKVRVKKQEKIEEGENELADSSNTLHSSNEKDRMRRTKGRSSARVEGNERKIEQYSSRKNRGMPIDERESGSNRIIGAPGPRGPYQPSPSPSSRDHRHRRPRWVHLRFRRREKRDLREGDHPPRRTRTRGNRQKDRNNGNKRGKEGGKPVRKSSVCTVGASGTAFVWILGRLSCLIRYGLEIRPPRADSGKGPLVQSRYKVSLMKLTSRHRVKSGRAIISPLTAFEVYILSRHLQASRERRGQKRIRQKREGSACWIAEPRGVGARIKGAVRLEGAPNYDVTDRTRRDQVSRIQNGLLITESSSHPSDRHGGRHLLQPISASLYTLNLKSNICFLLKTWRHLKMQGKSSSQVIRFIVGIIKIPRVTSILEKHAPGEEKEKSEQRMLGWEGGKINGERSHQIH</sequence>
<organism evidence="2 3">
    <name type="scientific">Cyphomyrmex costatus</name>
    <dbReference type="NCBI Taxonomy" id="456900"/>
    <lineage>
        <taxon>Eukaryota</taxon>
        <taxon>Metazoa</taxon>
        <taxon>Ecdysozoa</taxon>
        <taxon>Arthropoda</taxon>
        <taxon>Hexapoda</taxon>
        <taxon>Insecta</taxon>
        <taxon>Pterygota</taxon>
        <taxon>Neoptera</taxon>
        <taxon>Endopterygota</taxon>
        <taxon>Hymenoptera</taxon>
        <taxon>Apocrita</taxon>
        <taxon>Aculeata</taxon>
        <taxon>Formicoidea</taxon>
        <taxon>Formicidae</taxon>
        <taxon>Myrmicinae</taxon>
        <taxon>Cyphomyrmex</taxon>
    </lineage>
</organism>
<feature type="compositionally biased region" description="Basic and acidic residues" evidence="1">
    <location>
        <begin position="157"/>
        <end position="173"/>
    </location>
</feature>
<protein>
    <submittedName>
        <fullName evidence="2">Uncharacterized protein</fullName>
    </submittedName>
</protein>
<feature type="compositionally biased region" description="Polar residues" evidence="1">
    <location>
        <begin position="116"/>
        <end position="128"/>
    </location>
</feature>
<feature type="region of interest" description="Disordered" evidence="1">
    <location>
        <begin position="116"/>
        <end position="173"/>
    </location>
</feature>
<gene>
    <name evidence="2" type="ORF">ALC62_07689</name>
</gene>
<evidence type="ECO:0000313" key="2">
    <source>
        <dbReference type="EMBL" id="KYN01507.1"/>
    </source>
</evidence>
<feature type="region of interest" description="Disordered" evidence="1">
    <location>
        <begin position="216"/>
        <end position="384"/>
    </location>
</feature>
<feature type="compositionally biased region" description="Basic and acidic residues" evidence="1">
    <location>
        <begin position="9"/>
        <end position="18"/>
    </location>
</feature>
<feature type="compositionally biased region" description="Basic and acidic residues" evidence="1">
    <location>
        <begin position="33"/>
        <end position="93"/>
    </location>
</feature>
<feature type="compositionally biased region" description="Basic and acidic residues" evidence="1">
    <location>
        <begin position="129"/>
        <end position="149"/>
    </location>
</feature>
<dbReference type="AlphaFoldDB" id="A0A195CM12"/>
<feature type="compositionally biased region" description="Basic and acidic residues" evidence="1">
    <location>
        <begin position="344"/>
        <end position="354"/>
    </location>
</feature>